<dbReference type="InterPro" id="IPR007740">
    <property type="entry name" value="Ribosomal_mL49"/>
</dbReference>
<dbReference type="GO" id="GO:0006412">
    <property type="term" value="P:translation"/>
    <property type="evidence" value="ECO:0007669"/>
    <property type="project" value="InterPro"/>
</dbReference>
<accession>A0AAN6N5W3</accession>
<keyword evidence="5" id="KW-0687">Ribonucleoprotein</keyword>
<evidence type="ECO:0000313" key="8">
    <source>
        <dbReference type="EMBL" id="KAK3938984.1"/>
    </source>
</evidence>
<evidence type="ECO:0000256" key="5">
    <source>
        <dbReference type="ARBA" id="ARBA00023274"/>
    </source>
</evidence>
<dbReference type="PANTHER" id="PTHR13477">
    <property type="entry name" value="MITOCHONDRIAL 39S RIBOSOMAL PROTEIN L49"/>
    <property type="match status" value="1"/>
</dbReference>
<evidence type="ECO:0000256" key="3">
    <source>
        <dbReference type="ARBA" id="ARBA00022980"/>
    </source>
</evidence>
<dbReference type="Pfam" id="PF05046">
    <property type="entry name" value="Img2"/>
    <property type="match status" value="1"/>
</dbReference>
<evidence type="ECO:0000256" key="1">
    <source>
        <dbReference type="ARBA" id="ARBA00004173"/>
    </source>
</evidence>
<dbReference type="Proteomes" id="UP001303473">
    <property type="component" value="Unassembled WGS sequence"/>
</dbReference>
<dbReference type="Gene3D" id="3.30.780.10">
    <property type="entry name" value="SUI1-like domain"/>
    <property type="match status" value="1"/>
</dbReference>
<sequence length="151" mass="16742">MLRQVNPFRAATASAARMCWTQQTATLPSFVFTRTLTTESTTPTPTSSETPLSSSTEPASASRTQPTRLPYLIGRTPSNSYPVYQVAKRGGNYKLTTIKKVEGDKRAFQRSLAQDLGLELDQVGVKHPTGHIEVVGHRRNQIIEWLQKQGL</sequence>
<keyword evidence="9" id="KW-1185">Reference proteome</keyword>
<evidence type="ECO:0000256" key="4">
    <source>
        <dbReference type="ARBA" id="ARBA00023128"/>
    </source>
</evidence>
<comment type="caution">
    <text evidence="8">The sequence shown here is derived from an EMBL/GenBank/DDBJ whole genome shotgun (WGS) entry which is preliminary data.</text>
</comment>
<organism evidence="8 9">
    <name type="scientific">Diplogelasinospora grovesii</name>
    <dbReference type="NCBI Taxonomy" id="303347"/>
    <lineage>
        <taxon>Eukaryota</taxon>
        <taxon>Fungi</taxon>
        <taxon>Dikarya</taxon>
        <taxon>Ascomycota</taxon>
        <taxon>Pezizomycotina</taxon>
        <taxon>Sordariomycetes</taxon>
        <taxon>Sordariomycetidae</taxon>
        <taxon>Sordariales</taxon>
        <taxon>Diplogelasinosporaceae</taxon>
        <taxon>Diplogelasinospora</taxon>
    </lineage>
</organism>
<evidence type="ECO:0000256" key="6">
    <source>
        <dbReference type="ARBA" id="ARBA00035191"/>
    </source>
</evidence>
<dbReference type="GO" id="GO:0003735">
    <property type="term" value="F:structural constituent of ribosome"/>
    <property type="evidence" value="ECO:0007669"/>
    <property type="project" value="InterPro"/>
</dbReference>
<evidence type="ECO:0000256" key="7">
    <source>
        <dbReference type="SAM" id="MobiDB-lite"/>
    </source>
</evidence>
<keyword evidence="3 8" id="KW-0689">Ribosomal protein</keyword>
<evidence type="ECO:0000313" key="9">
    <source>
        <dbReference type="Proteomes" id="UP001303473"/>
    </source>
</evidence>
<reference evidence="9" key="1">
    <citation type="journal article" date="2023" name="Mol. Phylogenet. Evol.">
        <title>Genome-scale phylogeny and comparative genomics of the fungal order Sordariales.</title>
        <authorList>
            <person name="Hensen N."/>
            <person name="Bonometti L."/>
            <person name="Westerberg I."/>
            <person name="Brannstrom I.O."/>
            <person name="Guillou S."/>
            <person name="Cros-Aarteil S."/>
            <person name="Calhoun S."/>
            <person name="Haridas S."/>
            <person name="Kuo A."/>
            <person name="Mondo S."/>
            <person name="Pangilinan J."/>
            <person name="Riley R."/>
            <person name="LaButti K."/>
            <person name="Andreopoulos B."/>
            <person name="Lipzen A."/>
            <person name="Chen C."/>
            <person name="Yan M."/>
            <person name="Daum C."/>
            <person name="Ng V."/>
            <person name="Clum A."/>
            <person name="Steindorff A."/>
            <person name="Ohm R.A."/>
            <person name="Martin F."/>
            <person name="Silar P."/>
            <person name="Natvig D.O."/>
            <person name="Lalanne C."/>
            <person name="Gautier V."/>
            <person name="Ament-Velasquez S.L."/>
            <person name="Kruys A."/>
            <person name="Hutchinson M.I."/>
            <person name="Powell A.J."/>
            <person name="Barry K."/>
            <person name="Miller A.N."/>
            <person name="Grigoriev I.V."/>
            <person name="Debuchy R."/>
            <person name="Gladieux P."/>
            <person name="Hiltunen Thoren M."/>
            <person name="Johannesson H."/>
        </authorList>
    </citation>
    <scope>NUCLEOTIDE SEQUENCE [LARGE SCALE GENOMIC DNA]</scope>
    <source>
        <strain evidence="9">CBS 340.73</strain>
    </source>
</reference>
<dbReference type="PANTHER" id="PTHR13477:SF0">
    <property type="entry name" value="LARGE RIBOSOMAL SUBUNIT PROTEIN ML49"/>
    <property type="match status" value="1"/>
</dbReference>
<name>A0AAN6N5W3_9PEZI</name>
<feature type="region of interest" description="Disordered" evidence="7">
    <location>
        <begin position="37"/>
        <end position="72"/>
    </location>
</feature>
<comment type="similarity">
    <text evidence="2">Belongs to the mitochondrion-specific ribosomal protein mL49 family.</text>
</comment>
<feature type="compositionally biased region" description="Low complexity" evidence="7">
    <location>
        <begin position="37"/>
        <end position="64"/>
    </location>
</feature>
<keyword evidence="4" id="KW-0496">Mitochondrion</keyword>
<evidence type="ECO:0000256" key="2">
    <source>
        <dbReference type="ARBA" id="ARBA00005677"/>
    </source>
</evidence>
<dbReference type="AlphaFoldDB" id="A0AAN6N5W3"/>
<comment type="subcellular location">
    <subcellularLocation>
        <location evidence="1">Mitochondrion</location>
    </subcellularLocation>
</comment>
<protein>
    <recommendedName>
        <fullName evidence="6">Large ribosomal subunit protein mL49</fullName>
    </recommendedName>
</protein>
<dbReference type="GO" id="GO:0005762">
    <property type="term" value="C:mitochondrial large ribosomal subunit"/>
    <property type="evidence" value="ECO:0007669"/>
    <property type="project" value="TreeGrafter"/>
</dbReference>
<gene>
    <name evidence="8" type="ORF">QBC46DRAFT_389095</name>
</gene>
<proteinExistence type="inferred from homology"/>
<dbReference type="EMBL" id="MU853819">
    <property type="protein sequence ID" value="KAK3938984.1"/>
    <property type="molecule type" value="Genomic_DNA"/>
</dbReference>